<name>A0A388TLB4_9BACT</name>
<dbReference type="PROSITE" id="PS00595">
    <property type="entry name" value="AA_TRANSFER_CLASS_5"/>
    <property type="match status" value="1"/>
</dbReference>
<dbReference type="EMBL" id="BGZP01000002">
    <property type="protein sequence ID" value="GBR77494.1"/>
    <property type="molecule type" value="Genomic_DNA"/>
</dbReference>
<dbReference type="Gene3D" id="3.90.1150.10">
    <property type="entry name" value="Aspartate Aminotransferase, domain 1"/>
    <property type="match status" value="1"/>
</dbReference>
<reference evidence="12 13" key="1">
    <citation type="journal article" date="2019" name="ISME J.">
        <title>Genome analyses of uncultured TG2/ZB3 bacteria in 'Margulisbacteria' specifically attached to ectosymbiotic spirochetes of protists in the termite gut.</title>
        <authorList>
            <person name="Utami Y.D."/>
            <person name="Kuwahara H."/>
            <person name="Igai K."/>
            <person name="Murakami T."/>
            <person name="Sugaya K."/>
            <person name="Morikawa T."/>
            <person name="Nagura Y."/>
            <person name="Yuki M."/>
            <person name="Deevong P."/>
            <person name="Inoue T."/>
            <person name="Kihara K."/>
            <person name="Lo N."/>
            <person name="Yamada A."/>
            <person name="Ohkuma M."/>
            <person name="Hongoh Y."/>
        </authorList>
    </citation>
    <scope>NUCLEOTIDE SEQUENCE [LARGE SCALE GENOMIC DNA]</scope>
    <source>
        <strain evidence="12">RsDinE6-01</strain>
    </source>
</reference>
<evidence type="ECO:0000256" key="8">
    <source>
        <dbReference type="ARBA" id="ARBA00023014"/>
    </source>
</evidence>
<dbReference type="SUPFAM" id="SSF53383">
    <property type="entry name" value="PLP-dependent transferases"/>
    <property type="match status" value="1"/>
</dbReference>
<evidence type="ECO:0000256" key="9">
    <source>
        <dbReference type="ARBA" id="ARBA00050776"/>
    </source>
</evidence>
<dbReference type="InterPro" id="IPR000192">
    <property type="entry name" value="Aminotrans_V_dom"/>
</dbReference>
<evidence type="ECO:0000256" key="4">
    <source>
        <dbReference type="ARBA" id="ARBA00022679"/>
    </source>
</evidence>
<keyword evidence="5" id="KW-0479">Metal-binding</keyword>
<organism evidence="12 13">
    <name type="scientific">Candidatus Termititenax dinenymphae</name>
    <dbReference type="NCBI Taxonomy" id="2218523"/>
    <lineage>
        <taxon>Bacteria</taxon>
        <taxon>Bacillati</taxon>
        <taxon>Candidatus Margulisiibacteriota</taxon>
        <taxon>Candidatus Termititenacia</taxon>
        <taxon>Candidatus Termititenacales</taxon>
        <taxon>Candidatus Termititenacaceae</taxon>
        <taxon>Candidatus Termititenax</taxon>
    </lineage>
</organism>
<dbReference type="InterPro" id="IPR020578">
    <property type="entry name" value="Aminotrans_V_PyrdxlP_BS"/>
</dbReference>
<dbReference type="GO" id="GO:0046872">
    <property type="term" value="F:metal ion binding"/>
    <property type="evidence" value="ECO:0007669"/>
    <property type="project" value="UniProtKB-KW"/>
</dbReference>
<dbReference type="Gene3D" id="1.10.260.50">
    <property type="match status" value="1"/>
</dbReference>
<dbReference type="AlphaFoldDB" id="A0A388TLB4"/>
<evidence type="ECO:0000256" key="3">
    <source>
        <dbReference type="ARBA" id="ARBA00012239"/>
    </source>
</evidence>
<keyword evidence="7" id="KW-0408">Iron</keyword>
<evidence type="ECO:0000256" key="2">
    <source>
        <dbReference type="ARBA" id="ARBA00006490"/>
    </source>
</evidence>
<dbReference type="Gene3D" id="3.40.640.10">
    <property type="entry name" value="Type I PLP-dependent aspartate aminotransferase-like (Major domain)"/>
    <property type="match status" value="1"/>
</dbReference>
<dbReference type="GO" id="GO:0031071">
    <property type="term" value="F:cysteine desulfurase activity"/>
    <property type="evidence" value="ECO:0007669"/>
    <property type="project" value="UniProtKB-EC"/>
</dbReference>
<feature type="domain" description="Aminotransferase class V" evidence="11">
    <location>
        <begin position="4"/>
        <end position="374"/>
    </location>
</feature>
<keyword evidence="13" id="KW-1185">Reference proteome</keyword>
<comment type="cofactor">
    <cofactor evidence="1 10">
        <name>pyridoxal 5'-phosphate</name>
        <dbReference type="ChEBI" id="CHEBI:597326"/>
    </cofactor>
</comment>
<evidence type="ECO:0000256" key="6">
    <source>
        <dbReference type="ARBA" id="ARBA00022898"/>
    </source>
</evidence>
<evidence type="ECO:0000256" key="5">
    <source>
        <dbReference type="ARBA" id="ARBA00022723"/>
    </source>
</evidence>
<evidence type="ECO:0000313" key="12">
    <source>
        <dbReference type="EMBL" id="GBR77494.1"/>
    </source>
</evidence>
<evidence type="ECO:0000313" key="13">
    <source>
        <dbReference type="Proteomes" id="UP000282196"/>
    </source>
</evidence>
<dbReference type="Pfam" id="PF00266">
    <property type="entry name" value="Aminotran_5"/>
    <property type="match status" value="1"/>
</dbReference>
<dbReference type="InterPro" id="IPR015424">
    <property type="entry name" value="PyrdxlP-dep_Trfase"/>
</dbReference>
<dbReference type="PIRSF" id="PIRSF005572">
    <property type="entry name" value="NifS"/>
    <property type="match status" value="1"/>
</dbReference>
<keyword evidence="4" id="KW-0808">Transferase</keyword>
<evidence type="ECO:0000256" key="1">
    <source>
        <dbReference type="ARBA" id="ARBA00001933"/>
    </source>
</evidence>
<dbReference type="PANTHER" id="PTHR11601:SF34">
    <property type="entry name" value="CYSTEINE DESULFURASE"/>
    <property type="match status" value="1"/>
</dbReference>
<evidence type="ECO:0000256" key="7">
    <source>
        <dbReference type="ARBA" id="ARBA00023004"/>
    </source>
</evidence>
<comment type="caution">
    <text evidence="12">The sequence shown here is derived from an EMBL/GenBank/DDBJ whole genome shotgun (WGS) entry which is preliminary data.</text>
</comment>
<dbReference type="InterPro" id="IPR015422">
    <property type="entry name" value="PyrdxlP-dep_Trfase_small"/>
</dbReference>
<dbReference type="GO" id="GO:0051536">
    <property type="term" value="F:iron-sulfur cluster binding"/>
    <property type="evidence" value="ECO:0007669"/>
    <property type="project" value="UniProtKB-KW"/>
</dbReference>
<dbReference type="FunFam" id="3.40.640.10:FF:000084">
    <property type="entry name" value="IscS-like cysteine desulfurase"/>
    <property type="match status" value="1"/>
</dbReference>
<keyword evidence="6" id="KW-0663">Pyridoxal phosphate</keyword>
<dbReference type="Proteomes" id="UP000282196">
    <property type="component" value="Unassembled WGS sequence"/>
</dbReference>
<proteinExistence type="inferred from homology"/>
<comment type="similarity">
    <text evidence="2">Belongs to the class-V pyridoxal-phosphate-dependent aminotransferase family. NifS/IscS subfamily.</text>
</comment>
<accession>A0A388TLB4</accession>
<keyword evidence="8" id="KW-0411">Iron-sulfur</keyword>
<dbReference type="InterPro" id="IPR015421">
    <property type="entry name" value="PyrdxlP-dep_Trfase_major"/>
</dbReference>
<dbReference type="EC" id="2.8.1.7" evidence="3"/>
<dbReference type="PANTHER" id="PTHR11601">
    <property type="entry name" value="CYSTEINE DESULFURYLASE FAMILY MEMBER"/>
    <property type="match status" value="1"/>
</dbReference>
<evidence type="ECO:0000256" key="10">
    <source>
        <dbReference type="RuleBase" id="RU004504"/>
    </source>
</evidence>
<gene>
    <name evidence="12" type="primary">iscS</name>
    <name evidence="12" type="ORF">RDn1_153</name>
</gene>
<dbReference type="InterPro" id="IPR016454">
    <property type="entry name" value="Cysteine_dSase"/>
</dbReference>
<comment type="catalytic activity">
    <reaction evidence="9">
        <text>(sulfur carrier)-H + L-cysteine = (sulfur carrier)-SH + L-alanine</text>
        <dbReference type="Rhea" id="RHEA:43892"/>
        <dbReference type="Rhea" id="RHEA-COMP:14737"/>
        <dbReference type="Rhea" id="RHEA-COMP:14739"/>
        <dbReference type="ChEBI" id="CHEBI:29917"/>
        <dbReference type="ChEBI" id="CHEBI:35235"/>
        <dbReference type="ChEBI" id="CHEBI:57972"/>
        <dbReference type="ChEBI" id="CHEBI:64428"/>
        <dbReference type="EC" id="2.8.1.7"/>
    </reaction>
</comment>
<protein>
    <recommendedName>
        <fullName evidence="3">cysteine desulfurase</fullName>
        <ecNumber evidence="3">2.8.1.7</ecNumber>
    </recommendedName>
</protein>
<evidence type="ECO:0000259" key="11">
    <source>
        <dbReference type="Pfam" id="PF00266"/>
    </source>
</evidence>
<sequence>MKRVYLDNNATTMTSLEAAKEMVRFNSINYGNPSSLHNFGLDTRPELRKAMDRIYALINAADEDDVLITSGATEANNHVIKSVFYANTDTSTPLSVRKNHYITTNLEHPTVYNTFQYLEKLGAKVTVLPSDNNGLISAEQVKKALTDQTVLVSIMLANNEIGTILPIKEITKLCHANGILIHTDATQAIGKFPVDVQDLGVDYLSFSAHKFHGPKGIGGLYVRKGKRLEPLFHGGEQMASLRAGTLNVPGIVGMGVAAQEAVASLEYEATEVKRLRDKLENFILKNIPDTFLNGDKVKRTPNTLNIAFKDCEGEALLWDLNEHGIAASTGSACASEELESSRILRALGIDKALSHMAVRFSLSRYTTEEEIDYVISVLPGIIKRLREVSLGR</sequence>